<proteinExistence type="predicted"/>
<dbReference type="AlphaFoldDB" id="A0A8S1UEP7"/>
<organism evidence="1 2">
    <name type="scientific">Paramecium octaurelia</name>
    <dbReference type="NCBI Taxonomy" id="43137"/>
    <lineage>
        <taxon>Eukaryota</taxon>
        <taxon>Sar</taxon>
        <taxon>Alveolata</taxon>
        <taxon>Ciliophora</taxon>
        <taxon>Intramacronucleata</taxon>
        <taxon>Oligohymenophorea</taxon>
        <taxon>Peniculida</taxon>
        <taxon>Parameciidae</taxon>
        <taxon>Paramecium</taxon>
    </lineage>
</organism>
<name>A0A8S1UEP7_PAROT</name>
<dbReference type="EMBL" id="CAJJDP010000041">
    <property type="protein sequence ID" value="CAD8162483.1"/>
    <property type="molecule type" value="Genomic_DNA"/>
</dbReference>
<evidence type="ECO:0000313" key="2">
    <source>
        <dbReference type="Proteomes" id="UP000683925"/>
    </source>
</evidence>
<reference evidence="1" key="1">
    <citation type="submission" date="2021-01" db="EMBL/GenBank/DDBJ databases">
        <authorList>
            <consortium name="Genoscope - CEA"/>
            <person name="William W."/>
        </authorList>
    </citation>
    <scope>NUCLEOTIDE SEQUENCE</scope>
</reference>
<dbReference type="Proteomes" id="UP000683925">
    <property type="component" value="Unassembled WGS sequence"/>
</dbReference>
<sequence length="93" mass="11353">MKFNKLIFIDHLNKILIYFNFHSWTIHKLLLHDQLNFLRRTIIVDTIQINSKFLQYFHSVQSRPDPLVWRCTYKGQNLNQLITFKCIQILLSY</sequence>
<evidence type="ECO:0000313" key="1">
    <source>
        <dbReference type="EMBL" id="CAD8162483.1"/>
    </source>
</evidence>
<gene>
    <name evidence="1" type="ORF">POCTA_138.1.T0410286</name>
</gene>
<comment type="caution">
    <text evidence="1">The sequence shown here is derived from an EMBL/GenBank/DDBJ whole genome shotgun (WGS) entry which is preliminary data.</text>
</comment>
<accession>A0A8S1UEP7</accession>
<keyword evidence="2" id="KW-1185">Reference proteome</keyword>
<protein>
    <submittedName>
        <fullName evidence="1">Uncharacterized protein</fullName>
    </submittedName>
</protein>